<dbReference type="RefSeq" id="WP_210098098.1">
    <property type="nucleotide sequence ID" value="NZ_BAAAIO010000003.1"/>
</dbReference>
<name>A0ABS4WRU7_9MICO</name>
<protein>
    <submittedName>
        <fullName evidence="1">Diaminopimelate decarboxylase</fullName>
    </submittedName>
</protein>
<accession>A0ABS4WRU7</accession>
<proteinExistence type="predicted"/>
<organism evidence="1 2">
    <name type="scientific">Microbacterium phyllosphaerae</name>
    <dbReference type="NCBI Taxonomy" id="124798"/>
    <lineage>
        <taxon>Bacteria</taxon>
        <taxon>Bacillati</taxon>
        <taxon>Actinomycetota</taxon>
        <taxon>Actinomycetes</taxon>
        <taxon>Micrococcales</taxon>
        <taxon>Microbacteriaceae</taxon>
        <taxon>Microbacterium</taxon>
    </lineage>
</organism>
<evidence type="ECO:0000313" key="1">
    <source>
        <dbReference type="EMBL" id="MBP2378951.1"/>
    </source>
</evidence>
<dbReference type="Proteomes" id="UP000703720">
    <property type="component" value="Unassembled WGS sequence"/>
</dbReference>
<gene>
    <name evidence="1" type="ORF">JOF42_002446</name>
</gene>
<reference evidence="1 2" key="1">
    <citation type="submission" date="2021-03" db="EMBL/GenBank/DDBJ databases">
        <title>Sequencing the genomes of 1000 actinobacteria strains.</title>
        <authorList>
            <person name="Klenk H.-P."/>
        </authorList>
    </citation>
    <scope>NUCLEOTIDE SEQUENCE [LARGE SCALE GENOMIC DNA]</scope>
    <source>
        <strain evidence="1 2">DSM 13468</strain>
    </source>
</reference>
<comment type="caution">
    <text evidence="1">The sequence shown here is derived from an EMBL/GenBank/DDBJ whole genome shotgun (WGS) entry which is preliminary data.</text>
</comment>
<sequence>MQTLNHPQVTVVNEDAARFCDTHPALIENAPRWARHIIFTEISDDGGAMFRYEFQDDKFTVIEQWRVAADGSLIYGLNNDNEPEILCHDDALLDLVTAYIDAL</sequence>
<dbReference type="EMBL" id="JAGIOA010000001">
    <property type="protein sequence ID" value="MBP2378951.1"/>
    <property type="molecule type" value="Genomic_DNA"/>
</dbReference>
<keyword evidence="2" id="KW-1185">Reference proteome</keyword>
<evidence type="ECO:0000313" key="2">
    <source>
        <dbReference type="Proteomes" id="UP000703720"/>
    </source>
</evidence>